<proteinExistence type="predicted"/>
<feature type="compositionally biased region" description="Low complexity" evidence="6">
    <location>
        <begin position="381"/>
        <end position="397"/>
    </location>
</feature>
<name>A0ABZ1TMU3_STRVG</name>
<dbReference type="InterPro" id="IPR000719">
    <property type="entry name" value="Prot_kinase_dom"/>
</dbReference>
<dbReference type="SUPFAM" id="SSF56112">
    <property type="entry name" value="Protein kinase-like (PK-like)"/>
    <property type="match status" value="1"/>
</dbReference>
<keyword evidence="2 5" id="KW-0547">Nucleotide-binding</keyword>
<evidence type="ECO:0000313" key="10">
    <source>
        <dbReference type="Proteomes" id="UP001432039"/>
    </source>
</evidence>
<dbReference type="PROSITE" id="PS50011">
    <property type="entry name" value="PROTEIN_KINASE_DOM"/>
    <property type="match status" value="1"/>
</dbReference>
<feature type="binding site" evidence="5">
    <location>
        <position position="43"/>
    </location>
    <ligand>
        <name>ATP</name>
        <dbReference type="ChEBI" id="CHEBI:30616"/>
    </ligand>
</feature>
<keyword evidence="7" id="KW-0812">Transmembrane</keyword>
<dbReference type="Pfam" id="PF00069">
    <property type="entry name" value="Pkinase"/>
    <property type="match status" value="1"/>
</dbReference>
<dbReference type="EMBL" id="CP108090">
    <property type="protein sequence ID" value="WUQ16830.1"/>
    <property type="molecule type" value="Genomic_DNA"/>
</dbReference>
<dbReference type="PANTHER" id="PTHR43289">
    <property type="entry name" value="MITOGEN-ACTIVATED PROTEIN KINASE KINASE KINASE 20-RELATED"/>
    <property type="match status" value="1"/>
</dbReference>
<dbReference type="PANTHER" id="PTHR43289:SF34">
    <property type="entry name" value="SERINE_THREONINE-PROTEIN KINASE YBDM-RELATED"/>
    <property type="match status" value="1"/>
</dbReference>
<dbReference type="InterPro" id="IPR017441">
    <property type="entry name" value="Protein_kinase_ATP_BS"/>
</dbReference>
<keyword evidence="4 5" id="KW-0067">ATP-binding</keyword>
<reference evidence="9" key="1">
    <citation type="submission" date="2022-10" db="EMBL/GenBank/DDBJ databases">
        <title>The complete genomes of actinobacterial strains from the NBC collection.</title>
        <authorList>
            <person name="Joergensen T.S."/>
            <person name="Alvarez Arevalo M."/>
            <person name="Sterndorff E.B."/>
            <person name="Faurdal D."/>
            <person name="Vuksanovic O."/>
            <person name="Mourched A.-S."/>
            <person name="Charusanti P."/>
            <person name="Shaw S."/>
            <person name="Blin K."/>
            <person name="Weber T."/>
        </authorList>
    </citation>
    <scope>NUCLEOTIDE SEQUENCE</scope>
    <source>
        <strain evidence="9">NBC_00248</strain>
    </source>
</reference>
<keyword evidence="1" id="KW-0808">Transferase</keyword>
<dbReference type="PROSITE" id="PS00108">
    <property type="entry name" value="PROTEIN_KINASE_ST"/>
    <property type="match status" value="1"/>
</dbReference>
<dbReference type="InterPro" id="IPR008271">
    <property type="entry name" value="Ser/Thr_kinase_AS"/>
</dbReference>
<dbReference type="SMART" id="SM00220">
    <property type="entry name" value="S_TKc"/>
    <property type="match status" value="1"/>
</dbReference>
<organism evidence="9 10">
    <name type="scientific">Streptomyces virginiae</name>
    <name type="common">Streptomyces cinnamonensis</name>
    <dbReference type="NCBI Taxonomy" id="1961"/>
    <lineage>
        <taxon>Bacteria</taxon>
        <taxon>Bacillati</taxon>
        <taxon>Actinomycetota</taxon>
        <taxon>Actinomycetes</taxon>
        <taxon>Kitasatosporales</taxon>
        <taxon>Streptomycetaceae</taxon>
        <taxon>Streptomyces</taxon>
    </lineage>
</organism>
<keyword evidence="3 9" id="KW-0418">Kinase</keyword>
<accession>A0ABZ1TMU3</accession>
<dbReference type="Proteomes" id="UP001432039">
    <property type="component" value="Chromosome"/>
</dbReference>
<protein>
    <submittedName>
        <fullName evidence="9">Serine/threonine protein kinase</fullName>
    </submittedName>
</protein>
<evidence type="ECO:0000259" key="8">
    <source>
        <dbReference type="PROSITE" id="PS50011"/>
    </source>
</evidence>
<evidence type="ECO:0000313" key="9">
    <source>
        <dbReference type="EMBL" id="WUQ16830.1"/>
    </source>
</evidence>
<feature type="region of interest" description="Disordered" evidence="6">
    <location>
        <begin position="377"/>
        <end position="402"/>
    </location>
</feature>
<dbReference type="Gene3D" id="3.30.200.20">
    <property type="entry name" value="Phosphorylase Kinase, domain 1"/>
    <property type="match status" value="1"/>
</dbReference>
<evidence type="ECO:0000256" key="3">
    <source>
        <dbReference type="ARBA" id="ARBA00022777"/>
    </source>
</evidence>
<feature type="domain" description="Protein kinase" evidence="8">
    <location>
        <begin position="15"/>
        <end position="278"/>
    </location>
</feature>
<dbReference type="InterPro" id="IPR011009">
    <property type="entry name" value="Kinase-like_dom_sf"/>
</dbReference>
<keyword evidence="7" id="KW-0472">Membrane</keyword>
<keyword evidence="10" id="KW-1185">Reference proteome</keyword>
<dbReference type="RefSeq" id="WP_328965085.1">
    <property type="nucleotide sequence ID" value="NZ_CP108090.1"/>
</dbReference>
<dbReference type="PROSITE" id="PS00107">
    <property type="entry name" value="PROTEIN_KINASE_ATP"/>
    <property type="match status" value="1"/>
</dbReference>
<keyword evidence="9" id="KW-0723">Serine/threonine-protein kinase</keyword>
<evidence type="ECO:0000256" key="7">
    <source>
        <dbReference type="SAM" id="Phobius"/>
    </source>
</evidence>
<gene>
    <name evidence="9" type="ORF">OG517_38470</name>
</gene>
<evidence type="ECO:0000256" key="2">
    <source>
        <dbReference type="ARBA" id="ARBA00022741"/>
    </source>
</evidence>
<evidence type="ECO:0000256" key="1">
    <source>
        <dbReference type="ARBA" id="ARBA00022679"/>
    </source>
</evidence>
<feature type="transmembrane region" description="Helical" evidence="7">
    <location>
        <begin position="347"/>
        <end position="367"/>
    </location>
</feature>
<dbReference type="CDD" id="cd14014">
    <property type="entry name" value="STKc_PknB_like"/>
    <property type="match status" value="1"/>
</dbReference>
<dbReference type="GO" id="GO:0004674">
    <property type="term" value="F:protein serine/threonine kinase activity"/>
    <property type="evidence" value="ECO:0007669"/>
    <property type="project" value="UniProtKB-KW"/>
</dbReference>
<sequence length="519" mass="54061">MDALIPGDPARVGPYHVVARLGSGGMGRVYLARTPGGRSVAVKVVHPELARDPEFRRRFAREVAAARAVDGRYTAQVLAAGVDDPTPWLSTVFVPGMSLAEAVAEHGPFPEASALALARGLAAALSAVHAAGLVHRDLKPSNVLLGPDGPRVIDFGISRATEASALTRTGMTVGSPGFMSPEQASGGTVEAASDVFSFGAVLAFTLSGESPFGTGATPALLYRVVHSEPRLDHLSGPARDLVRRCLAKDPAARPTLEALFTELSAESDDARPVGSDWLPAPVAHSLLARASSALEADSDPSLTATAPPRYAPTRVDPAAAAGPYPAAPPGYGPRPAGTRARFRTAPFIAAAAVVVAAAIGALVYTAVQNGKDAAERYVSQDDSGGTPTDPTPESTDPLDGWSMSDEAEIQLPTGHGIDAGDLTQAQAGDGFDVDLHPDWNLAGDDILLLKSGDAELNSDCLADERSSDYGTLVEDAEWGIDDMICVRVSSDLLLVLQVTDIQDGQDDYLEAVAKVWKRD</sequence>
<evidence type="ECO:0000256" key="4">
    <source>
        <dbReference type="ARBA" id="ARBA00022840"/>
    </source>
</evidence>
<evidence type="ECO:0000256" key="6">
    <source>
        <dbReference type="SAM" id="MobiDB-lite"/>
    </source>
</evidence>
<feature type="region of interest" description="Disordered" evidence="6">
    <location>
        <begin position="297"/>
        <end position="337"/>
    </location>
</feature>
<dbReference type="Gene3D" id="1.10.510.10">
    <property type="entry name" value="Transferase(Phosphotransferase) domain 1"/>
    <property type="match status" value="1"/>
</dbReference>
<evidence type="ECO:0000256" key="5">
    <source>
        <dbReference type="PROSITE-ProRule" id="PRU10141"/>
    </source>
</evidence>
<keyword evidence="7" id="KW-1133">Transmembrane helix</keyword>